<feature type="transmembrane region" description="Helical" evidence="11">
    <location>
        <begin position="7"/>
        <end position="29"/>
    </location>
</feature>
<dbReference type="InterPro" id="IPR008915">
    <property type="entry name" value="Peptidase_M50"/>
</dbReference>
<dbReference type="AlphaFoldDB" id="C0QTC3"/>
<dbReference type="PANTHER" id="PTHR42837">
    <property type="entry name" value="REGULATOR OF SIGMA-E PROTEASE RSEP"/>
    <property type="match status" value="1"/>
</dbReference>
<dbReference type="HOGENOM" id="CLU_025778_0_2_0"/>
<dbReference type="Gene3D" id="2.30.42.10">
    <property type="match status" value="2"/>
</dbReference>
<dbReference type="eggNOG" id="COG0750">
    <property type="taxonomic scope" value="Bacteria"/>
</dbReference>
<feature type="transmembrane region" description="Helical" evidence="11">
    <location>
        <begin position="414"/>
        <end position="432"/>
    </location>
</feature>
<keyword evidence="10 11" id="KW-0472">Membrane</keyword>
<dbReference type="SUPFAM" id="SSF50156">
    <property type="entry name" value="PDZ domain-like"/>
    <property type="match status" value="2"/>
</dbReference>
<dbReference type="GO" id="GO:0016020">
    <property type="term" value="C:membrane"/>
    <property type="evidence" value="ECO:0007669"/>
    <property type="project" value="UniProtKB-SubCell"/>
</dbReference>
<dbReference type="EMBL" id="CP001230">
    <property type="protein sequence ID" value="ACO04059.1"/>
    <property type="molecule type" value="Genomic_DNA"/>
</dbReference>
<comment type="subcellular location">
    <subcellularLocation>
        <location evidence="2">Membrane</location>
        <topology evidence="2">Multi-pass membrane protein</topology>
    </subcellularLocation>
</comment>
<evidence type="ECO:0000313" key="13">
    <source>
        <dbReference type="EMBL" id="ACO04059.1"/>
    </source>
</evidence>
<keyword evidence="6 11" id="KW-0378">Hydrolase</keyword>
<dbReference type="InterPro" id="IPR041489">
    <property type="entry name" value="PDZ_6"/>
</dbReference>
<dbReference type="GO" id="GO:0046872">
    <property type="term" value="F:metal ion binding"/>
    <property type="evidence" value="ECO:0007669"/>
    <property type="project" value="UniProtKB-KW"/>
</dbReference>
<dbReference type="EC" id="3.4.24.-" evidence="11"/>
<evidence type="ECO:0000256" key="11">
    <source>
        <dbReference type="RuleBase" id="RU362031"/>
    </source>
</evidence>
<dbReference type="Pfam" id="PF02163">
    <property type="entry name" value="Peptidase_M50"/>
    <property type="match status" value="1"/>
</dbReference>
<dbReference type="PANTHER" id="PTHR42837:SF2">
    <property type="entry name" value="MEMBRANE METALLOPROTEASE ARASP2, CHLOROPLASTIC-RELATED"/>
    <property type="match status" value="1"/>
</dbReference>
<evidence type="ECO:0000256" key="2">
    <source>
        <dbReference type="ARBA" id="ARBA00004141"/>
    </source>
</evidence>
<proteinExistence type="inferred from homology"/>
<keyword evidence="11" id="KW-0479">Metal-binding</keyword>
<evidence type="ECO:0000259" key="12">
    <source>
        <dbReference type="PROSITE" id="PS50106"/>
    </source>
</evidence>
<keyword evidence="14" id="KW-1185">Reference proteome</keyword>
<evidence type="ECO:0000256" key="4">
    <source>
        <dbReference type="ARBA" id="ARBA00022670"/>
    </source>
</evidence>
<comment type="cofactor">
    <cofactor evidence="1 11">
        <name>Zn(2+)</name>
        <dbReference type="ChEBI" id="CHEBI:29105"/>
    </cofactor>
</comment>
<dbReference type="InterPro" id="IPR004387">
    <property type="entry name" value="Pept_M50_Zn"/>
</dbReference>
<dbReference type="PROSITE" id="PS50106">
    <property type="entry name" value="PDZ"/>
    <property type="match status" value="2"/>
</dbReference>
<evidence type="ECO:0000256" key="1">
    <source>
        <dbReference type="ARBA" id="ARBA00001947"/>
    </source>
</evidence>
<sequence length="440" mass="48540">MISVIAFLIMIGILITIHEFGHFLFARLFGVKVEVFSIGFGPPLIKWKGKETLYQIAVIPLGGYVKMYGEDSMTEPVQGEVDKAAFEDPRSFYAKPRWQKILIAFAGPLFNIVLAVILFASAYMIGIHEPKYLKEPVVVGYVHPGSVAEKVGIKPYDRIVAVDGKPIKNWKEFTIAIGMKAAKSAVIEIDRNGEKIVLNIQVPHDITKEPLGISPVIPAKIGQVMKGSPAEKAGLQKGDEIIAFNGKPVRSWFELVDTLSTIKEKKEITLLVRRDGKVFPVKVTPEFNKELNKYVLGISPKMDTTIVKYGFTESFEKAIEKSKELTVAIYNVIKGLITGEVSLKTLGGPIAIAQFSGQALETGLAAFLFSIAFISLQLGYLNLLPIPVLDGGLIAILLIEMIIRRPLPEKAKEYLAYIGFALLGTLMIFVIFNDIMRALS</sequence>
<evidence type="ECO:0000256" key="7">
    <source>
        <dbReference type="ARBA" id="ARBA00022833"/>
    </source>
</evidence>
<protein>
    <recommendedName>
        <fullName evidence="11">Zinc metalloprotease</fullName>
        <ecNumber evidence="11">3.4.24.-</ecNumber>
    </recommendedName>
</protein>
<organism evidence="13 14">
    <name type="scientific">Persephonella marina (strain DSM 14350 / EX-H1)</name>
    <dbReference type="NCBI Taxonomy" id="123214"/>
    <lineage>
        <taxon>Bacteria</taxon>
        <taxon>Pseudomonadati</taxon>
        <taxon>Aquificota</taxon>
        <taxon>Aquificia</taxon>
        <taxon>Aquificales</taxon>
        <taxon>Hydrogenothermaceae</taxon>
        <taxon>Persephonella</taxon>
    </lineage>
</organism>
<keyword evidence="8 11" id="KW-1133">Transmembrane helix</keyword>
<feature type="transmembrane region" description="Helical" evidence="11">
    <location>
        <begin position="359"/>
        <end position="378"/>
    </location>
</feature>
<accession>C0QTC3</accession>
<keyword evidence="9 11" id="KW-0482">Metalloprotease</keyword>
<dbReference type="STRING" id="123214.PERMA_0140"/>
<evidence type="ECO:0000256" key="10">
    <source>
        <dbReference type="ARBA" id="ARBA00023136"/>
    </source>
</evidence>
<feature type="transmembrane region" description="Helical" evidence="11">
    <location>
        <begin position="101"/>
        <end position="125"/>
    </location>
</feature>
<keyword evidence="4 13" id="KW-0645">Protease</keyword>
<evidence type="ECO:0000256" key="6">
    <source>
        <dbReference type="ARBA" id="ARBA00022801"/>
    </source>
</evidence>
<comment type="similarity">
    <text evidence="3 11">Belongs to the peptidase M50B family.</text>
</comment>
<dbReference type="CDD" id="cd06163">
    <property type="entry name" value="S2P-M50_PDZ_RseP-like"/>
    <property type="match status" value="2"/>
</dbReference>
<reference evidence="13 14" key="1">
    <citation type="journal article" date="2009" name="J. Bacteriol.">
        <title>Complete and draft genome sequences of six members of the Aquificales.</title>
        <authorList>
            <person name="Reysenbach A.L."/>
            <person name="Hamamura N."/>
            <person name="Podar M."/>
            <person name="Griffiths E."/>
            <person name="Ferreira S."/>
            <person name="Hochstein R."/>
            <person name="Heidelberg J."/>
            <person name="Johnson J."/>
            <person name="Mead D."/>
            <person name="Pohorille A."/>
            <person name="Sarmiento M."/>
            <person name="Schweighofer K."/>
            <person name="Seshadri R."/>
            <person name="Voytek M.A."/>
        </authorList>
    </citation>
    <scope>NUCLEOTIDE SEQUENCE [LARGE SCALE GENOMIC DNA]</scope>
    <source>
        <strain evidence="14">DSM 14350 / EX-H1</strain>
    </source>
</reference>
<feature type="transmembrane region" description="Helical" evidence="11">
    <location>
        <begin position="384"/>
        <end position="402"/>
    </location>
</feature>
<keyword evidence="7 11" id="KW-0862">Zinc</keyword>
<evidence type="ECO:0000313" key="14">
    <source>
        <dbReference type="Proteomes" id="UP000001366"/>
    </source>
</evidence>
<dbReference type="InterPro" id="IPR001478">
    <property type="entry name" value="PDZ"/>
</dbReference>
<dbReference type="CDD" id="cd23081">
    <property type="entry name" value="cpPDZ_EcRseP-like"/>
    <property type="match status" value="1"/>
</dbReference>
<dbReference type="InterPro" id="IPR036034">
    <property type="entry name" value="PDZ_sf"/>
</dbReference>
<dbReference type="Proteomes" id="UP000001366">
    <property type="component" value="Chromosome"/>
</dbReference>
<dbReference type="SMART" id="SM00228">
    <property type="entry name" value="PDZ"/>
    <property type="match status" value="2"/>
</dbReference>
<evidence type="ECO:0000256" key="5">
    <source>
        <dbReference type="ARBA" id="ARBA00022692"/>
    </source>
</evidence>
<evidence type="ECO:0000256" key="3">
    <source>
        <dbReference type="ARBA" id="ARBA00007931"/>
    </source>
</evidence>
<dbReference type="NCBIfam" id="TIGR00054">
    <property type="entry name" value="RIP metalloprotease RseP"/>
    <property type="match status" value="1"/>
</dbReference>
<dbReference type="PaxDb" id="123214-PERMA_0140"/>
<dbReference type="KEGG" id="pmx:PERMA_0140"/>
<evidence type="ECO:0000256" key="9">
    <source>
        <dbReference type="ARBA" id="ARBA00023049"/>
    </source>
</evidence>
<dbReference type="GO" id="GO:0004222">
    <property type="term" value="F:metalloendopeptidase activity"/>
    <property type="evidence" value="ECO:0007669"/>
    <property type="project" value="InterPro"/>
</dbReference>
<keyword evidence="5 11" id="KW-0812">Transmembrane</keyword>
<dbReference type="Pfam" id="PF17820">
    <property type="entry name" value="PDZ_6"/>
    <property type="match status" value="2"/>
</dbReference>
<feature type="domain" description="PDZ" evidence="12">
    <location>
        <begin position="199"/>
        <end position="251"/>
    </location>
</feature>
<evidence type="ECO:0000256" key="8">
    <source>
        <dbReference type="ARBA" id="ARBA00022989"/>
    </source>
</evidence>
<gene>
    <name evidence="13" type="primary">rseP</name>
    <name evidence="13" type="ordered locus">PERMA_0140</name>
</gene>
<feature type="domain" description="PDZ" evidence="12">
    <location>
        <begin position="137"/>
        <end position="204"/>
    </location>
</feature>
<dbReference type="GO" id="GO:0006508">
    <property type="term" value="P:proteolysis"/>
    <property type="evidence" value="ECO:0007669"/>
    <property type="project" value="UniProtKB-KW"/>
</dbReference>
<name>C0QTC3_PERMH</name>